<dbReference type="AlphaFoldDB" id="W6ABF4"/>
<organism evidence="1 2">
    <name type="scientific">Spiroplasma sabaudiense Ar-1343</name>
    <dbReference type="NCBI Taxonomy" id="1276257"/>
    <lineage>
        <taxon>Bacteria</taxon>
        <taxon>Bacillati</taxon>
        <taxon>Mycoplasmatota</taxon>
        <taxon>Mollicutes</taxon>
        <taxon>Entomoplasmatales</taxon>
        <taxon>Spiroplasmataceae</taxon>
        <taxon>Spiroplasma</taxon>
    </lineage>
</organism>
<dbReference type="KEGG" id="ssab:SSABA_v1c09280"/>
<name>W6ABF4_9MOLU</name>
<evidence type="ECO:0000313" key="1">
    <source>
        <dbReference type="EMBL" id="AHI54326.1"/>
    </source>
</evidence>
<accession>W6ABF4</accession>
<dbReference type="Proteomes" id="UP000019265">
    <property type="component" value="Chromosome"/>
</dbReference>
<dbReference type="EMBL" id="CP006934">
    <property type="protein sequence ID" value="AHI54326.1"/>
    <property type="molecule type" value="Genomic_DNA"/>
</dbReference>
<sequence length="89" mass="10429">MLVDGANPFDNSKIDFTTITVQKLDNDIFTIQFKTISDFYFKDKSNQKVNDTVTYQASITIFKQRNTSEEMKLISKSFENKIKRICKFI</sequence>
<evidence type="ECO:0000313" key="2">
    <source>
        <dbReference type="Proteomes" id="UP000019265"/>
    </source>
</evidence>
<dbReference type="PATRIC" id="fig|1276257.3.peg.944"/>
<protein>
    <submittedName>
        <fullName evidence="1">Uncharacterized protein</fullName>
    </submittedName>
</protein>
<dbReference type="STRING" id="1276257.SSABA_v1c09280"/>
<keyword evidence="2" id="KW-1185">Reference proteome</keyword>
<proteinExistence type="predicted"/>
<reference evidence="1 2" key="1">
    <citation type="journal article" date="2014" name="Genome Biol. Evol.">
        <title>Molecular evolution of the substrate utilization strategies and putative virulence factors in mosquito-associated Spiroplasma species.</title>
        <authorList>
            <person name="Chang T.H."/>
            <person name="Lo W.S."/>
            <person name="Ku C."/>
            <person name="Chen L.L."/>
            <person name="Kuo C.H."/>
        </authorList>
    </citation>
    <scope>NUCLEOTIDE SEQUENCE [LARGE SCALE GENOMIC DNA]</scope>
    <source>
        <strain evidence="1">Ar-1343</strain>
    </source>
</reference>
<dbReference type="HOGENOM" id="CLU_2453120_0_0_14"/>
<gene>
    <name evidence="1" type="ORF">SSABA_v1c09280</name>
</gene>